<protein>
    <submittedName>
        <fullName evidence="1">Uncharacterized protein</fullName>
    </submittedName>
</protein>
<dbReference type="Proteomes" id="UP001295794">
    <property type="component" value="Unassembled WGS sequence"/>
</dbReference>
<reference evidence="1" key="1">
    <citation type="submission" date="2023-11" db="EMBL/GenBank/DDBJ databases">
        <authorList>
            <person name="De Vega J J."/>
            <person name="De Vega J J."/>
        </authorList>
    </citation>
    <scope>NUCLEOTIDE SEQUENCE</scope>
</reference>
<name>A0AAD2K393_9AGAR</name>
<proteinExistence type="predicted"/>
<organism evidence="1 2">
    <name type="scientific">Mycena citricolor</name>
    <dbReference type="NCBI Taxonomy" id="2018698"/>
    <lineage>
        <taxon>Eukaryota</taxon>
        <taxon>Fungi</taxon>
        <taxon>Dikarya</taxon>
        <taxon>Basidiomycota</taxon>
        <taxon>Agaricomycotina</taxon>
        <taxon>Agaricomycetes</taxon>
        <taxon>Agaricomycetidae</taxon>
        <taxon>Agaricales</taxon>
        <taxon>Marasmiineae</taxon>
        <taxon>Mycenaceae</taxon>
        <taxon>Mycena</taxon>
    </lineage>
</organism>
<gene>
    <name evidence="1" type="ORF">MYCIT1_LOCUS24850</name>
</gene>
<evidence type="ECO:0000313" key="2">
    <source>
        <dbReference type="Proteomes" id="UP001295794"/>
    </source>
</evidence>
<sequence length="160" mass="17489">CNPMLDLPLPQSMSVPVSGSTLVGIRWPCAASQKVAGGDVDGNRMVLMRERCSQHRACPHRMSRAGSFQTAAYPAHLRPAGSTDVSRRCPICPRVPDTFQYLLICSATPHFRLHEPGPTPKPSMPFLGNPGWPPAEVLAVDKRHYAREREAAQPAHVFVG</sequence>
<feature type="non-terminal residue" evidence="1">
    <location>
        <position position="1"/>
    </location>
</feature>
<comment type="caution">
    <text evidence="1">The sequence shown here is derived from an EMBL/GenBank/DDBJ whole genome shotgun (WGS) entry which is preliminary data.</text>
</comment>
<dbReference type="EMBL" id="CAVNYO010000408">
    <property type="protein sequence ID" value="CAK5276520.1"/>
    <property type="molecule type" value="Genomic_DNA"/>
</dbReference>
<dbReference type="AlphaFoldDB" id="A0AAD2K393"/>
<accession>A0AAD2K393</accession>
<keyword evidence="2" id="KW-1185">Reference proteome</keyword>
<evidence type="ECO:0000313" key="1">
    <source>
        <dbReference type="EMBL" id="CAK5276520.1"/>
    </source>
</evidence>